<gene>
    <name evidence="13" type="ORF">EB796_015381</name>
</gene>
<keyword evidence="6 11" id="KW-0472">Membrane</keyword>
<dbReference type="PANTHER" id="PTHR24248:SF125">
    <property type="entry name" value="DOPAMINE D2-LIKE RECEPTOR"/>
    <property type="match status" value="1"/>
</dbReference>
<dbReference type="PRINTS" id="PR00237">
    <property type="entry name" value="GPCRRHODOPSN"/>
</dbReference>
<keyword evidence="14" id="KW-1185">Reference proteome</keyword>
<sequence length="301" mass="34991">MVMFILYSKILKVIRERATAKRGKQTKVKKTMSIKENHKELLFVKEPSSSSNGNDLKGTNSERPSTYHKQNNAKGKCLKNNFLSENHSPTLRNSSEEGDIMNTKEIPKLGSWHPQTDESVETFNGKIEPLYAEQSEHLCKHEYKTELNNNTSPHHRLVVSKSNYSKRDNHMANRKKSSKLLLLNNNLFQRVSFKKKDKPADRREQRAIITLVVVLIIFQVCWVPFFITNNVRAICEHLNSVRHVKMCTDIPDQLMSFFVWLGYINSMLNPVIYALLNVEYRKAFKQLLNCEEKKPRSANRL</sequence>
<feature type="domain" description="G-protein coupled receptors family 1 profile" evidence="12">
    <location>
        <begin position="1"/>
        <end position="273"/>
    </location>
</feature>
<dbReference type="SUPFAM" id="SSF81321">
    <property type="entry name" value="Family A G protein-coupled receptor-like"/>
    <property type="match status" value="1"/>
</dbReference>
<feature type="compositionally biased region" description="Polar residues" evidence="10">
    <location>
        <begin position="47"/>
        <end position="72"/>
    </location>
</feature>
<feature type="transmembrane region" description="Helical" evidence="11">
    <location>
        <begin position="254"/>
        <end position="276"/>
    </location>
</feature>
<proteinExistence type="predicted"/>
<evidence type="ECO:0000256" key="10">
    <source>
        <dbReference type="SAM" id="MobiDB-lite"/>
    </source>
</evidence>
<keyword evidence="5" id="KW-0297">G-protein coupled receptor</keyword>
<dbReference type="Gene3D" id="1.20.1070.10">
    <property type="entry name" value="Rhodopsin 7-helix transmembrane proteins"/>
    <property type="match status" value="1"/>
</dbReference>
<evidence type="ECO:0000256" key="3">
    <source>
        <dbReference type="ARBA" id="ARBA00022692"/>
    </source>
</evidence>
<dbReference type="Pfam" id="PF00001">
    <property type="entry name" value="7tm_1"/>
    <property type="match status" value="1"/>
</dbReference>
<keyword evidence="4 11" id="KW-1133">Transmembrane helix</keyword>
<feature type="region of interest" description="Disordered" evidence="10">
    <location>
        <begin position="42"/>
        <end position="72"/>
    </location>
</feature>
<dbReference type="GO" id="GO:0045202">
    <property type="term" value="C:synapse"/>
    <property type="evidence" value="ECO:0007669"/>
    <property type="project" value="GOC"/>
</dbReference>
<dbReference type="PROSITE" id="PS50262">
    <property type="entry name" value="G_PROTEIN_RECEP_F1_2"/>
    <property type="match status" value="1"/>
</dbReference>
<comment type="caution">
    <text evidence="13">The sequence shown here is derived from an EMBL/GenBank/DDBJ whole genome shotgun (WGS) entry which is preliminary data.</text>
</comment>
<evidence type="ECO:0000256" key="5">
    <source>
        <dbReference type="ARBA" id="ARBA00023040"/>
    </source>
</evidence>
<keyword evidence="7" id="KW-1015">Disulfide bond</keyword>
<dbReference type="AlphaFoldDB" id="A0A7J7JJ04"/>
<keyword evidence="9" id="KW-0807">Transducer</keyword>
<evidence type="ECO:0000256" key="11">
    <source>
        <dbReference type="SAM" id="Phobius"/>
    </source>
</evidence>
<dbReference type="Proteomes" id="UP000593567">
    <property type="component" value="Unassembled WGS sequence"/>
</dbReference>
<accession>A0A7J7JJ04</accession>
<name>A0A7J7JJ04_BUGNE</name>
<protein>
    <submittedName>
        <fullName evidence="13">DRD2</fullName>
    </submittedName>
</protein>
<evidence type="ECO:0000256" key="1">
    <source>
        <dbReference type="ARBA" id="ARBA00004651"/>
    </source>
</evidence>
<evidence type="ECO:0000256" key="8">
    <source>
        <dbReference type="ARBA" id="ARBA00023170"/>
    </source>
</evidence>
<keyword evidence="2" id="KW-1003">Cell membrane</keyword>
<evidence type="ECO:0000259" key="12">
    <source>
        <dbReference type="PROSITE" id="PS50262"/>
    </source>
</evidence>
<dbReference type="GO" id="GO:0004930">
    <property type="term" value="F:G protein-coupled receptor activity"/>
    <property type="evidence" value="ECO:0007669"/>
    <property type="project" value="UniProtKB-KW"/>
</dbReference>
<evidence type="ECO:0000256" key="9">
    <source>
        <dbReference type="ARBA" id="ARBA00023224"/>
    </source>
</evidence>
<dbReference type="EMBL" id="VXIV02002302">
    <property type="protein sequence ID" value="KAF6026312.1"/>
    <property type="molecule type" value="Genomic_DNA"/>
</dbReference>
<evidence type="ECO:0000313" key="13">
    <source>
        <dbReference type="EMBL" id="KAF6026312.1"/>
    </source>
</evidence>
<dbReference type="InterPro" id="IPR000276">
    <property type="entry name" value="GPCR_Rhodpsn"/>
</dbReference>
<dbReference type="GO" id="GO:0005886">
    <property type="term" value="C:plasma membrane"/>
    <property type="evidence" value="ECO:0007669"/>
    <property type="project" value="UniProtKB-SubCell"/>
</dbReference>
<comment type="subcellular location">
    <subcellularLocation>
        <location evidence="1">Cell membrane</location>
        <topology evidence="1">Multi-pass membrane protein</topology>
    </subcellularLocation>
</comment>
<keyword evidence="8" id="KW-0675">Receptor</keyword>
<reference evidence="13" key="1">
    <citation type="submission" date="2020-06" db="EMBL/GenBank/DDBJ databases">
        <title>Draft genome of Bugula neritina, a colonial animal packing powerful symbionts and potential medicines.</title>
        <authorList>
            <person name="Rayko M."/>
        </authorList>
    </citation>
    <scope>NUCLEOTIDE SEQUENCE [LARGE SCALE GENOMIC DNA]</scope>
    <source>
        <strain evidence="13">Kwan_BN1</strain>
    </source>
</reference>
<evidence type="ECO:0000256" key="4">
    <source>
        <dbReference type="ARBA" id="ARBA00022989"/>
    </source>
</evidence>
<evidence type="ECO:0000256" key="7">
    <source>
        <dbReference type="ARBA" id="ARBA00023157"/>
    </source>
</evidence>
<organism evidence="13 14">
    <name type="scientific">Bugula neritina</name>
    <name type="common">Brown bryozoan</name>
    <name type="synonym">Sertularia neritina</name>
    <dbReference type="NCBI Taxonomy" id="10212"/>
    <lineage>
        <taxon>Eukaryota</taxon>
        <taxon>Metazoa</taxon>
        <taxon>Spiralia</taxon>
        <taxon>Lophotrochozoa</taxon>
        <taxon>Bryozoa</taxon>
        <taxon>Gymnolaemata</taxon>
        <taxon>Cheilostomatida</taxon>
        <taxon>Flustrina</taxon>
        <taxon>Buguloidea</taxon>
        <taxon>Bugulidae</taxon>
        <taxon>Bugula</taxon>
    </lineage>
</organism>
<dbReference type="GO" id="GO:0001591">
    <property type="term" value="F:dopamine neurotransmitter receptor activity, coupled via Gi/Go"/>
    <property type="evidence" value="ECO:0007669"/>
    <property type="project" value="TreeGrafter"/>
</dbReference>
<feature type="transmembrane region" description="Helical" evidence="11">
    <location>
        <begin position="207"/>
        <end position="227"/>
    </location>
</feature>
<evidence type="ECO:0000256" key="6">
    <source>
        <dbReference type="ARBA" id="ARBA00023136"/>
    </source>
</evidence>
<dbReference type="OrthoDB" id="6358729at2759"/>
<evidence type="ECO:0000256" key="2">
    <source>
        <dbReference type="ARBA" id="ARBA00022475"/>
    </source>
</evidence>
<dbReference type="InterPro" id="IPR017452">
    <property type="entry name" value="GPCR_Rhodpsn_7TM"/>
</dbReference>
<keyword evidence="3 11" id="KW-0812">Transmembrane</keyword>
<evidence type="ECO:0000313" key="14">
    <source>
        <dbReference type="Proteomes" id="UP000593567"/>
    </source>
</evidence>
<dbReference type="PANTHER" id="PTHR24248">
    <property type="entry name" value="ADRENERGIC RECEPTOR-RELATED G-PROTEIN COUPLED RECEPTOR"/>
    <property type="match status" value="1"/>
</dbReference>